<feature type="repeat" description="Solcar" evidence="10">
    <location>
        <begin position="100"/>
        <end position="186"/>
    </location>
</feature>
<comment type="subcellular location">
    <subcellularLocation>
        <location evidence="1">Mitochondrion inner membrane</location>
        <topology evidence="1">Multi-pass membrane protein</topology>
    </subcellularLocation>
</comment>
<gene>
    <name evidence="12" type="ORF">DTER00134_LOCUS18789</name>
</gene>
<dbReference type="GO" id="GO:0005743">
    <property type="term" value="C:mitochondrial inner membrane"/>
    <property type="evidence" value="ECO:0007669"/>
    <property type="project" value="UniProtKB-SubCell"/>
</dbReference>
<evidence type="ECO:0000256" key="11">
    <source>
        <dbReference type="RuleBase" id="RU000488"/>
    </source>
</evidence>
<keyword evidence="6" id="KW-0999">Mitochondrion inner membrane</keyword>
<evidence type="ECO:0000256" key="9">
    <source>
        <dbReference type="ARBA" id="ARBA00023136"/>
    </source>
</evidence>
<dbReference type="PANTHER" id="PTHR46356">
    <property type="entry name" value="MITOCHONDRIAL 2-OXODICARBOXYLATE CARRIER"/>
    <property type="match status" value="1"/>
</dbReference>
<comment type="similarity">
    <text evidence="2 11">Belongs to the mitochondrial carrier (TC 2.A.29) family.</text>
</comment>
<evidence type="ECO:0000256" key="10">
    <source>
        <dbReference type="PROSITE-ProRule" id="PRU00282"/>
    </source>
</evidence>
<dbReference type="PROSITE" id="PS50920">
    <property type="entry name" value="SOLCAR"/>
    <property type="match status" value="3"/>
</dbReference>
<organism evidence="12">
    <name type="scientific">Dunaliella tertiolecta</name>
    <name type="common">Green alga</name>
    <dbReference type="NCBI Taxonomy" id="3047"/>
    <lineage>
        <taxon>Eukaryota</taxon>
        <taxon>Viridiplantae</taxon>
        <taxon>Chlorophyta</taxon>
        <taxon>core chlorophytes</taxon>
        <taxon>Chlorophyceae</taxon>
        <taxon>CS clade</taxon>
        <taxon>Chlamydomonadales</taxon>
        <taxon>Dunaliellaceae</taxon>
        <taxon>Dunaliella</taxon>
    </lineage>
</organism>
<evidence type="ECO:0000256" key="5">
    <source>
        <dbReference type="ARBA" id="ARBA00022737"/>
    </source>
</evidence>
<dbReference type="EMBL" id="HBIP01030939">
    <property type="protein sequence ID" value="CAE0503716.1"/>
    <property type="molecule type" value="Transcribed_RNA"/>
</dbReference>
<evidence type="ECO:0000256" key="2">
    <source>
        <dbReference type="ARBA" id="ARBA00006375"/>
    </source>
</evidence>
<evidence type="ECO:0000256" key="4">
    <source>
        <dbReference type="ARBA" id="ARBA00022692"/>
    </source>
</evidence>
<evidence type="ECO:0000256" key="7">
    <source>
        <dbReference type="ARBA" id="ARBA00022989"/>
    </source>
</evidence>
<evidence type="ECO:0000256" key="6">
    <source>
        <dbReference type="ARBA" id="ARBA00022792"/>
    </source>
</evidence>
<dbReference type="InterPro" id="IPR023395">
    <property type="entry name" value="MCP_dom_sf"/>
</dbReference>
<sequence length="284" mass="31182">MSMGQPNGAYVFAAGAVAGIVEGLSIQPLELVKTRFQINPSAPMQLFPTLQEIVREGGLRQLYRGGLPEIAGLVPRASAALSTLEFSKRTFRAWSPTHQLEMRHAYAAGALSGVSEAIAFSPFQVIKVRLMAKEHLGRYKNTADCLQKVVQNEGVKALAIGLGPTLFRNCIWNSIFYGSMHEVEAHHLSQLNSPILSNLRSFCMGLSVGVFATCFNAPFDVVKSRMQSQLPDQRLYTNTFQALAKINREEGPRALWRGFVPKAIRLGVGQSIGLICFQNLMTSI</sequence>
<accession>A0A7S3R606</accession>
<evidence type="ECO:0000313" key="12">
    <source>
        <dbReference type="EMBL" id="CAE0503716.1"/>
    </source>
</evidence>
<dbReference type="InterPro" id="IPR051752">
    <property type="entry name" value="Mito_2-oxodicarb_carrier"/>
</dbReference>
<evidence type="ECO:0000256" key="8">
    <source>
        <dbReference type="ARBA" id="ARBA00023128"/>
    </source>
</evidence>
<keyword evidence="5" id="KW-0677">Repeat</keyword>
<dbReference type="SUPFAM" id="SSF103506">
    <property type="entry name" value="Mitochondrial carrier"/>
    <property type="match status" value="1"/>
</dbReference>
<keyword evidence="7" id="KW-1133">Transmembrane helix</keyword>
<dbReference type="InterPro" id="IPR018108">
    <property type="entry name" value="MCP_transmembrane"/>
</dbReference>
<keyword evidence="9 10" id="KW-0472">Membrane</keyword>
<dbReference type="Pfam" id="PF00153">
    <property type="entry name" value="Mito_carr"/>
    <property type="match status" value="3"/>
</dbReference>
<keyword evidence="8" id="KW-0496">Mitochondrion</keyword>
<keyword evidence="3 11" id="KW-0813">Transport</keyword>
<dbReference type="AlphaFoldDB" id="A0A7S3R606"/>
<reference evidence="12" key="1">
    <citation type="submission" date="2021-01" db="EMBL/GenBank/DDBJ databases">
        <authorList>
            <person name="Corre E."/>
            <person name="Pelletier E."/>
            <person name="Niang G."/>
            <person name="Scheremetjew M."/>
            <person name="Finn R."/>
            <person name="Kale V."/>
            <person name="Holt S."/>
            <person name="Cochrane G."/>
            <person name="Meng A."/>
            <person name="Brown T."/>
            <person name="Cohen L."/>
        </authorList>
    </citation>
    <scope>NUCLEOTIDE SEQUENCE</scope>
    <source>
        <strain evidence="12">CCMP1320</strain>
    </source>
</reference>
<proteinExistence type="inferred from homology"/>
<evidence type="ECO:0000256" key="3">
    <source>
        <dbReference type="ARBA" id="ARBA00022448"/>
    </source>
</evidence>
<protein>
    <submittedName>
        <fullName evidence="12">Uncharacterized protein</fullName>
    </submittedName>
</protein>
<name>A0A7S3R606_DUNTE</name>
<dbReference type="Gene3D" id="1.50.40.10">
    <property type="entry name" value="Mitochondrial carrier domain"/>
    <property type="match status" value="1"/>
</dbReference>
<dbReference type="PANTHER" id="PTHR46356:SF1">
    <property type="entry name" value="MITOCHONDRIAL 2-OXODICARBOXYLATE CARRIER"/>
    <property type="match status" value="1"/>
</dbReference>
<evidence type="ECO:0000256" key="1">
    <source>
        <dbReference type="ARBA" id="ARBA00004448"/>
    </source>
</evidence>
<feature type="repeat" description="Solcar" evidence="10">
    <location>
        <begin position="196"/>
        <end position="283"/>
    </location>
</feature>
<keyword evidence="4 10" id="KW-0812">Transmembrane</keyword>
<feature type="repeat" description="Solcar" evidence="10">
    <location>
        <begin position="6"/>
        <end position="90"/>
    </location>
</feature>